<protein>
    <recommendedName>
        <fullName evidence="4">HCNGP-like protein</fullName>
    </recommendedName>
</protein>
<dbReference type="AlphaFoldDB" id="A0AAV9GRY4"/>
<evidence type="ECO:0000313" key="3">
    <source>
        <dbReference type="Proteomes" id="UP001321760"/>
    </source>
</evidence>
<gene>
    <name evidence="2" type="ORF">QBC34DRAFT_400956</name>
</gene>
<dbReference type="InterPro" id="IPR012479">
    <property type="entry name" value="SAP30BP"/>
</dbReference>
<evidence type="ECO:0000313" key="2">
    <source>
        <dbReference type="EMBL" id="KAK4451433.1"/>
    </source>
</evidence>
<keyword evidence="3" id="KW-1185">Reference proteome</keyword>
<feature type="compositionally biased region" description="Pro residues" evidence="1">
    <location>
        <begin position="41"/>
        <end position="71"/>
    </location>
</feature>
<comment type="caution">
    <text evidence="2">The sequence shown here is derived from an EMBL/GenBank/DDBJ whole genome shotgun (WGS) entry which is preliminary data.</text>
</comment>
<reference evidence="2" key="2">
    <citation type="submission" date="2023-05" db="EMBL/GenBank/DDBJ databases">
        <authorList>
            <consortium name="Lawrence Berkeley National Laboratory"/>
            <person name="Steindorff A."/>
            <person name="Hensen N."/>
            <person name="Bonometti L."/>
            <person name="Westerberg I."/>
            <person name="Brannstrom I.O."/>
            <person name="Guillou S."/>
            <person name="Cros-Aarteil S."/>
            <person name="Calhoun S."/>
            <person name="Haridas S."/>
            <person name="Kuo A."/>
            <person name="Mondo S."/>
            <person name="Pangilinan J."/>
            <person name="Riley R."/>
            <person name="Labutti K."/>
            <person name="Andreopoulos B."/>
            <person name="Lipzen A."/>
            <person name="Chen C."/>
            <person name="Yanf M."/>
            <person name="Daum C."/>
            <person name="Ng V."/>
            <person name="Clum A."/>
            <person name="Ohm R."/>
            <person name="Martin F."/>
            <person name="Silar P."/>
            <person name="Natvig D."/>
            <person name="Lalanne C."/>
            <person name="Gautier V."/>
            <person name="Ament-Velasquez S.L."/>
            <person name="Kruys A."/>
            <person name="Hutchinson M.I."/>
            <person name="Powell A.J."/>
            <person name="Barry K."/>
            <person name="Miller A.N."/>
            <person name="Grigoriev I.V."/>
            <person name="Debuchy R."/>
            <person name="Gladieux P."/>
            <person name="Thoren M.H."/>
            <person name="Johannesson H."/>
        </authorList>
    </citation>
    <scope>NUCLEOTIDE SEQUENCE</scope>
    <source>
        <strain evidence="2">PSN243</strain>
    </source>
</reference>
<dbReference type="EMBL" id="MU865928">
    <property type="protein sequence ID" value="KAK4451433.1"/>
    <property type="molecule type" value="Genomic_DNA"/>
</dbReference>
<dbReference type="PANTHER" id="PTHR13464:SF0">
    <property type="entry name" value="SAP30-BINDING PROTEIN"/>
    <property type="match status" value="1"/>
</dbReference>
<name>A0AAV9GRY4_9PEZI</name>
<dbReference type="GO" id="GO:0006355">
    <property type="term" value="P:regulation of DNA-templated transcription"/>
    <property type="evidence" value="ECO:0007669"/>
    <property type="project" value="InterPro"/>
</dbReference>
<organism evidence="2 3">
    <name type="scientific">Podospora aff. communis PSN243</name>
    <dbReference type="NCBI Taxonomy" id="3040156"/>
    <lineage>
        <taxon>Eukaryota</taxon>
        <taxon>Fungi</taxon>
        <taxon>Dikarya</taxon>
        <taxon>Ascomycota</taxon>
        <taxon>Pezizomycotina</taxon>
        <taxon>Sordariomycetes</taxon>
        <taxon>Sordariomycetidae</taxon>
        <taxon>Sordariales</taxon>
        <taxon>Podosporaceae</taxon>
        <taxon>Podospora</taxon>
    </lineage>
</organism>
<feature type="compositionally biased region" description="Acidic residues" evidence="1">
    <location>
        <begin position="8"/>
        <end position="17"/>
    </location>
</feature>
<feature type="region of interest" description="Disordered" evidence="1">
    <location>
        <begin position="1"/>
        <end position="115"/>
    </location>
</feature>
<proteinExistence type="predicted"/>
<evidence type="ECO:0008006" key="4">
    <source>
        <dbReference type="Google" id="ProtNLM"/>
    </source>
</evidence>
<feature type="region of interest" description="Disordered" evidence="1">
    <location>
        <begin position="259"/>
        <end position="278"/>
    </location>
</feature>
<evidence type="ECO:0000256" key="1">
    <source>
        <dbReference type="SAM" id="MobiDB-lite"/>
    </source>
</evidence>
<dbReference type="PANTHER" id="PTHR13464">
    <property type="entry name" value="TRANSCRIPTIONAL REGULATOR PROTEIN HCNGP"/>
    <property type="match status" value="1"/>
</dbReference>
<dbReference type="Proteomes" id="UP001321760">
    <property type="component" value="Unassembled WGS sequence"/>
</dbReference>
<sequence>MGLVQYDSSDEDEDVQIEDAPKPPASPPKAVPSQPQQDTLKPPPPTSSTPSQPPTHPQSAPSGPPPGPPLGPLQGPTLGPSLPPPSEPSPESDPMAFLSDPSPSTDPPRSPYTASRLLTRDLTLPAVPELSIPDSPPPSQHADITPLTLKFTNFLALKRRPNDPAHFNSRLGASSALRNPALMDKLLDFVGIETEFTEGDSSGTVQYRTTVGSDVWDPEGFPEWAYRGALRRTQEEVRKERERGRGEAVEFVSAGAAGVEGGAGAAPVRNGRRTMFDT</sequence>
<reference evidence="2" key="1">
    <citation type="journal article" date="2023" name="Mol. Phylogenet. Evol.">
        <title>Genome-scale phylogeny and comparative genomics of the fungal order Sordariales.</title>
        <authorList>
            <person name="Hensen N."/>
            <person name="Bonometti L."/>
            <person name="Westerberg I."/>
            <person name="Brannstrom I.O."/>
            <person name="Guillou S."/>
            <person name="Cros-Aarteil S."/>
            <person name="Calhoun S."/>
            <person name="Haridas S."/>
            <person name="Kuo A."/>
            <person name="Mondo S."/>
            <person name="Pangilinan J."/>
            <person name="Riley R."/>
            <person name="LaButti K."/>
            <person name="Andreopoulos B."/>
            <person name="Lipzen A."/>
            <person name="Chen C."/>
            <person name="Yan M."/>
            <person name="Daum C."/>
            <person name="Ng V."/>
            <person name="Clum A."/>
            <person name="Steindorff A."/>
            <person name="Ohm R.A."/>
            <person name="Martin F."/>
            <person name="Silar P."/>
            <person name="Natvig D.O."/>
            <person name="Lalanne C."/>
            <person name="Gautier V."/>
            <person name="Ament-Velasquez S.L."/>
            <person name="Kruys A."/>
            <person name="Hutchinson M.I."/>
            <person name="Powell A.J."/>
            <person name="Barry K."/>
            <person name="Miller A.N."/>
            <person name="Grigoriev I.V."/>
            <person name="Debuchy R."/>
            <person name="Gladieux P."/>
            <person name="Hiltunen Thoren M."/>
            <person name="Johannesson H."/>
        </authorList>
    </citation>
    <scope>NUCLEOTIDE SEQUENCE</scope>
    <source>
        <strain evidence="2">PSN243</strain>
    </source>
</reference>
<accession>A0AAV9GRY4</accession>
<dbReference type="GO" id="GO:0005634">
    <property type="term" value="C:nucleus"/>
    <property type="evidence" value="ECO:0007669"/>
    <property type="project" value="TreeGrafter"/>
</dbReference>
<dbReference type="Pfam" id="PF07818">
    <property type="entry name" value="HCNGP"/>
    <property type="match status" value="1"/>
</dbReference>